<dbReference type="InterPro" id="IPR009742">
    <property type="entry name" value="Curlin_rpt"/>
</dbReference>
<reference evidence="4 5" key="1">
    <citation type="submission" date="2016-11" db="EMBL/GenBank/DDBJ databases">
        <authorList>
            <person name="Jaros S."/>
            <person name="Januszkiewicz K."/>
            <person name="Wedrychowicz H."/>
        </authorList>
    </citation>
    <scope>NUCLEOTIDE SEQUENCE [LARGE SCALE GENOMIC DNA]</scope>
    <source>
        <strain evidence="4 5">DSM 21074</strain>
    </source>
</reference>
<dbReference type="Pfam" id="PF07012">
    <property type="entry name" value="Curlin_rpt"/>
    <property type="match status" value="1"/>
</dbReference>
<dbReference type="AlphaFoldDB" id="A0A1M6F1M1"/>
<dbReference type="EMBL" id="FQYN01000003">
    <property type="protein sequence ID" value="SHI91634.1"/>
    <property type="molecule type" value="Genomic_DNA"/>
</dbReference>
<feature type="signal peptide" evidence="3">
    <location>
        <begin position="1"/>
        <end position="22"/>
    </location>
</feature>
<name>A0A1M6F1M1_9BACT</name>
<gene>
    <name evidence="4" type="ORF">SAMN02745146_1905</name>
</gene>
<protein>
    <submittedName>
        <fullName evidence="4">Curlin associated repeat-containing protein</fullName>
    </submittedName>
</protein>
<dbReference type="GO" id="GO:0009289">
    <property type="term" value="C:pilus"/>
    <property type="evidence" value="ECO:0007669"/>
    <property type="project" value="InterPro"/>
</dbReference>
<proteinExistence type="inferred from homology"/>
<evidence type="ECO:0000313" key="5">
    <source>
        <dbReference type="Proteomes" id="UP000184418"/>
    </source>
</evidence>
<dbReference type="RefSeq" id="WP_073108190.1">
    <property type="nucleotide sequence ID" value="NZ_FQYN01000003.1"/>
</dbReference>
<accession>A0A1M6F1M1</accession>
<evidence type="ECO:0000256" key="3">
    <source>
        <dbReference type="SAM" id="SignalP"/>
    </source>
</evidence>
<comment type="similarity">
    <text evidence="1">Belongs to the CsgA/CsgB family.</text>
</comment>
<evidence type="ECO:0000256" key="1">
    <source>
        <dbReference type="ARBA" id="ARBA00009766"/>
    </source>
</evidence>
<keyword evidence="2 3" id="KW-0732">Signal</keyword>
<sequence length="197" mass="20771">MKKTLIPGLFVLLCLGSTLTQAQSKKDKEDLSTGELLVQTTGSELAPGSEPGAAQSLNRAVLAQDGIGNRGTIDQRLLGAGRGNAATIAQDGNGNAAAILQNGFGNRTTIVQLGNNNTAASEINGRNTESDILQKGNNNRVDQRLNVDDRRYSVEQMGNNNQLVQRENGSHTPGYGVSMKGEGIRVIVEQGKVSAMP</sequence>
<dbReference type="Proteomes" id="UP000184418">
    <property type="component" value="Unassembled WGS sequence"/>
</dbReference>
<organism evidence="4 5">
    <name type="scientific">Hymenobacter daecheongensis DSM 21074</name>
    <dbReference type="NCBI Taxonomy" id="1121955"/>
    <lineage>
        <taxon>Bacteria</taxon>
        <taxon>Pseudomonadati</taxon>
        <taxon>Bacteroidota</taxon>
        <taxon>Cytophagia</taxon>
        <taxon>Cytophagales</taxon>
        <taxon>Hymenobacteraceae</taxon>
        <taxon>Hymenobacter</taxon>
    </lineage>
</organism>
<feature type="chain" id="PRO_5012296745" evidence="3">
    <location>
        <begin position="23"/>
        <end position="197"/>
    </location>
</feature>
<evidence type="ECO:0000313" key="4">
    <source>
        <dbReference type="EMBL" id="SHI91634.1"/>
    </source>
</evidence>
<dbReference type="STRING" id="1121955.SAMN02745146_1905"/>
<dbReference type="OrthoDB" id="1117485at2"/>
<evidence type="ECO:0000256" key="2">
    <source>
        <dbReference type="ARBA" id="ARBA00022729"/>
    </source>
</evidence>
<dbReference type="GO" id="GO:0007155">
    <property type="term" value="P:cell adhesion"/>
    <property type="evidence" value="ECO:0007669"/>
    <property type="project" value="InterPro"/>
</dbReference>
<keyword evidence="5" id="KW-1185">Reference proteome</keyword>